<dbReference type="EMBL" id="MU006099">
    <property type="protein sequence ID" value="KAF2837565.1"/>
    <property type="molecule type" value="Genomic_DNA"/>
</dbReference>
<evidence type="ECO:0000313" key="3">
    <source>
        <dbReference type="Proteomes" id="UP000799429"/>
    </source>
</evidence>
<dbReference type="PANTHER" id="PTHR33993">
    <property type="entry name" value="GLYOXALASE-RELATED"/>
    <property type="match status" value="1"/>
</dbReference>
<proteinExistence type="predicted"/>
<organism evidence="2 3">
    <name type="scientific">Patellaria atrata CBS 101060</name>
    <dbReference type="NCBI Taxonomy" id="1346257"/>
    <lineage>
        <taxon>Eukaryota</taxon>
        <taxon>Fungi</taxon>
        <taxon>Dikarya</taxon>
        <taxon>Ascomycota</taxon>
        <taxon>Pezizomycotina</taxon>
        <taxon>Dothideomycetes</taxon>
        <taxon>Dothideomycetes incertae sedis</taxon>
        <taxon>Patellariales</taxon>
        <taxon>Patellariaceae</taxon>
        <taxon>Patellaria</taxon>
    </lineage>
</organism>
<dbReference type="InterPro" id="IPR004360">
    <property type="entry name" value="Glyas_Fos-R_dOase_dom"/>
</dbReference>
<dbReference type="Pfam" id="PF00903">
    <property type="entry name" value="Glyoxalase"/>
    <property type="match status" value="1"/>
</dbReference>
<evidence type="ECO:0000259" key="1">
    <source>
        <dbReference type="Pfam" id="PF00903"/>
    </source>
</evidence>
<dbReference type="InterPro" id="IPR029068">
    <property type="entry name" value="Glyas_Bleomycin-R_OHBP_Dase"/>
</dbReference>
<name>A0A9P4S7Q4_9PEZI</name>
<reference evidence="2" key="1">
    <citation type="journal article" date="2020" name="Stud. Mycol.">
        <title>101 Dothideomycetes genomes: a test case for predicting lifestyles and emergence of pathogens.</title>
        <authorList>
            <person name="Haridas S."/>
            <person name="Albert R."/>
            <person name="Binder M."/>
            <person name="Bloem J."/>
            <person name="Labutti K."/>
            <person name="Salamov A."/>
            <person name="Andreopoulos B."/>
            <person name="Baker S."/>
            <person name="Barry K."/>
            <person name="Bills G."/>
            <person name="Bluhm B."/>
            <person name="Cannon C."/>
            <person name="Castanera R."/>
            <person name="Culley D."/>
            <person name="Daum C."/>
            <person name="Ezra D."/>
            <person name="Gonzalez J."/>
            <person name="Henrissat B."/>
            <person name="Kuo A."/>
            <person name="Liang C."/>
            <person name="Lipzen A."/>
            <person name="Lutzoni F."/>
            <person name="Magnuson J."/>
            <person name="Mondo S."/>
            <person name="Nolan M."/>
            <person name="Ohm R."/>
            <person name="Pangilinan J."/>
            <person name="Park H.-J."/>
            <person name="Ramirez L."/>
            <person name="Alfaro M."/>
            <person name="Sun H."/>
            <person name="Tritt A."/>
            <person name="Yoshinaga Y."/>
            <person name="Zwiers L.-H."/>
            <person name="Turgeon B."/>
            <person name="Goodwin S."/>
            <person name="Spatafora J."/>
            <person name="Crous P."/>
            <person name="Grigoriev I."/>
        </authorList>
    </citation>
    <scope>NUCLEOTIDE SEQUENCE</scope>
    <source>
        <strain evidence="2">CBS 101060</strain>
    </source>
</reference>
<feature type="domain" description="Glyoxalase/fosfomycin resistance/dioxygenase" evidence="1">
    <location>
        <begin position="19"/>
        <end position="137"/>
    </location>
</feature>
<dbReference type="Gene3D" id="3.10.180.10">
    <property type="entry name" value="2,3-Dihydroxybiphenyl 1,2-Dioxygenase, domain 1"/>
    <property type="match status" value="1"/>
</dbReference>
<comment type="caution">
    <text evidence="2">The sequence shown here is derived from an EMBL/GenBank/DDBJ whole genome shotgun (WGS) entry which is preliminary data.</text>
</comment>
<dbReference type="SUPFAM" id="SSF54593">
    <property type="entry name" value="Glyoxalase/Bleomycin resistance protein/Dihydroxybiphenyl dioxygenase"/>
    <property type="match status" value="1"/>
</dbReference>
<dbReference type="InterPro" id="IPR052164">
    <property type="entry name" value="Anthracycline_SecMetBiosynth"/>
</dbReference>
<accession>A0A9P4S7Q4</accession>
<dbReference type="Proteomes" id="UP000799429">
    <property type="component" value="Unassembled WGS sequence"/>
</dbReference>
<gene>
    <name evidence="2" type="ORF">M501DRAFT_937612</name>
</gene>
<evidence type="ECO:0000313" key="2">
    <source>
        <dbReference type="EMBL" id="KAF2837565.1"/>
    </source>
</evidence>
<dbReference type="OrthoDB" id="447346at2759"/>
<sequence length="147" mass="16636">MLTSPPNFQKPPPGTPVFVTMPVRDLPRAQRFYYTVFGWRYLAHPSDPERVIYFTPGSIMGSLVLVKDSSNTTQSIATLKEDIERGVTRTGPCEYVLVEDVEETVKKIMEAGGMMERERFVVGDHTEMAFYRDTEGNVGGVLKWLMP</sequence>
<keyword evidence="3" id="KW-1185">Reference proteome</keyword>
<protein>
    <recommendedName>
        <fullName evidence="1">Glyoxalase/fosfomycin resistance/dioxygenase domain-containing protein</fullName>
    </recommendedName>
</protein>
<dbReference type="AlphaFoldDB" id="A0A9P4S7Q4"/>